<keyword evidence="3" id="KW-1185">Reference proteome</keyword>
<feature type="region of interest" description="Disordered" evidence="1">
    <location>
        <begin position="1"/>
        <end position="88"/>
    </location>
</feature>
<dbReference type="AlphaFoldDB" id="A0A8S4R2Y8"/>
<accession>A0A8S4R2Y8</accession>
<organism evidence="2 3">
    <name type="scientific">Pararge aegeria aegeria</name>
    <dbReference type="NCBI Taxonomy" id="348720"/>
    <lineage>
        <taxon>Eukaryota</taxon>
        <taxon>Metazoa</taxon>
        <taxon>Ecdysozoa</taxon>
        <taxon>Arthropoda</taxon>
        <taxon>Hexapoda</taxon>
        <taxon>Insecta</taxon>
        <taxon>Pterygota</taxon>
        <taxon>Neoptera</taxon>
        <taxon>Endopterygota</taxon>
        <taxon>Lepidoptera</taxon>
        <taxon>Glossata</taxon>
        <taxon>Ditrysia</taxon>
        <taxon>Papilionoidea</taxon>
        <taxon>Nymphalidae</taxon>
        <taxon>Satyrinae</taxon>
        <taxon>Satyrini</taxon>
        <taxon>Parargina</taxon>
        <taxon>Pararge</taxon>
    </lineage>
</organism>
<feature type="compositionally biased region" description="Low complexity" evidence="1">
    <location>
        <begin position="32"/>
        <end position="41"/>
    </location>
</feature>
<reference evidence="2" key="1">
    <citation type="submission" date="2022-03" db="EMBL/GenBank/DDBJ databases">
        <authorList>
            <person name="Lindestad O."/>
        </authorList>
    </citation>
    <scope>NUCLEOTIDE SEQUENCE</scope>
</reference>
<sequence>MRRPQAEDPFASLSPRVQTLPGRASFQEELELPTSSSTSREVAMGDLHSSENRWTLGFQGVGMHRKRSVGRPQGGGRRTSSESLGAAGIKRRDCLQHIGLL</sequence>
<protein>
    <submittedName>
        <fullName evidence="2">Jg20772 protein</fullName>
    </submittedName>
</protein>
<dbReference type="EMBL" id="CAKXAJ010024689">
    <property type="protein sequence ID" value="CAH2229159.1"/>
    <property type="molecule type" value="Genomic_DNA"/>
</dbReference>
<comment type="caution">
    <text evidence="2">The sequence shown here is derived from an EMBL/GenBank/DDBJ whole genome shotgun (WGS) entry which is preliminary data.</text>
</comment>
<evidence type="ECO:0000313" key="3">
    <source>
        <dbReference type="Proteomes" id="UP000838756"/>
    </source>
</evidence>
<dbReference type="Proteomes" id="UP000838756">
    <property type="component" value="Unassembled WGS sequence"/>
</dbReference>
<name>A0A8S4R2Y8_9NEOP</name>
<evidence type="ECO:0000256" key="1">
    <source>
        <dbReference type="SAM" id="MobiDB-lite"/>
    </source>
</evidence>
<gene>
    <name evidence="2" type="primary">jg20772</name>
    <name evidence="2" type="ORF">PAEG_LOCUS8645</name>
</gene>
<proteinExistence type="predicted"/>
<evidence type="ECO:0000313" key="2">
    <source>
        <dbReference type="EMBL" id="CAH2229159.1"/>
    </source>
</evidence>